<proteinExistence type="predicted"/>
<dbReference type="RefSeq" id="XP_031869065.1">
    <property type="nucleotide sequence ID" value="XM_032014384.1"/>
</dbReference>
<dbReference type="AlphaFoldDB" id="A0A370TLL9"/>
<accession>A0A370TLL9</accession>
<protein>
    <submittedName>
        <fullName evidence="2">Uncharacterized protein</fullName>
    </submittedName>
</protein>
<feature type="region of interest" description="Disordered" evidence="1">
    <location>
        <begin position="365"/>
        <end position="455"/>
    </location>
</feature>
<dbReference type="EMBL" id="NPIC01000004">
    <property type="protein sequence ID" value="RDL36409.1"/>
    <property type="molecule type" value="Genomic_DNA"/>
</dbReference>
<keyword evidence="3" id="KW-1185">Reference proteome</keyword>
<feature type="compositionally biased region" description="Polar residues" evidence="1">
    <location>
        <begin position="365"/>
        <end position="374"/>
    </location>
</feature>
<feature type="compositionally biased region" description="Basic residues" evidence="1">
    <location>
        <begin position="409"/>
        <end position="422"/>
    </location>
</feature>
<dbReference type="GeneID" id="43598610"/>
<reference evidence="2 3" key="1">
    <citation type="journal article" date="2018" name="IMA Fungus">
        <title>IMA Genome-F 9: Draft genome sequence of Annulohypoxylon stygium, Aspergillus mulundensis, Berkeleyomyces basicola (syn. Thielaviopsis basicola), Ceratocystis smalleyi, two Cercospora beticola strains, Coleophoma cylindrospora, Fusarium fracticaudum, Phialophora cf. hyalina, and Morchella septimelata.</title>
        <authorList>
            <person name="Wingfield B.D."/>
            <person name="Bills G.F."/>
            <person name="Dong Y."/>
            <person name="Huang W."/>
            <person name="Nel W.J."/>
            <person name="Swalarsk-Parry B.S."/>
            <person name="Vaghefi N."/>
            <person name="Wilken P.M."/>
            <person name="An Z."/>
            <person name="de Beer Z.W."/>
            <person name="De Vos L."/>
            <person name="Chen L."/>
            <person name="Duong T.A."/>
            <person name="Gao Y."/>
            <person name="Hammerbacher A."/>
            <person name="Kikkert J.R."/>
            <person name="Li Y."/>
            <person name="Li H."/>
            <person name="Li K."/>
            <person name="Li Q."/>
            <person name="Liu X."/>
            <person name="Ma X."/>
            <person name="Naidoo K."/>
            <person name="Pethybridge S.J."/>
            <person name="Sun J."/>
            <person name="Steenkamp E.T."/>
            <person name="van der Nest M.A."/>
            <person name="van Wyk S."/>
            <person name="Wingfield M.J."/>
            <person name="Xiong C."/>
            <person name="Yue Q."/>
            <person name="Zhang X."/>
        </authorList>
    </citation>
    <scope>NUCLEOTIDE SEQUENCE [LARGE SCALE GENOMIC DNA]</scope>
    <source>
        <strain evidence="2 3">BP 5553</strain>
    </source>
</reference>
<dbReference type="OrthoDB" id="4828117at2759"/>
<evidence type="ECO:0000313" key="2">
    <source>
        <dbReference type="EMBL" id="RDL36409.1"/>
    </source>
</evidence>
<organism evidence="2 3">
    <name type="scientific">Venustampulla echinocandica</name>
    <dbReference type="NCBI Taxonomy" id="2656787"/>
    <lineage>
        <taxon>Eukaryota</taxon>
        <taxon>Fungi</taxon>
        <taxon>Dikarya</taxon>
        <taxon>Ascomycota</taxon>
        <taxon>Pezizomycotina</taxon>
        <taxon>Leotiomycetes</taxon>
        <taxon>Helotiales</taxon>
        <taxon>Pleuroascaceae</taxon>
        <taxon>Venustampulla</taxon>
    </lineage>
</organism>
<comment type="caution">
    <text evidence="2">The sequence shown here is derived from an EMBL/GenBank/DDBJ whole genome shotgun (WGS) entry which is preliminary data.</text>
</comment>
<evidence type="ECO:0000313" key="3">
    <source>
        <dbReference type="Proteomes" id="UP000254866"/>
    </source>
</evidence>
<dbReference type="Proteomes" id="UP000254866">
    <property type="component" value="Unassembled WGS sequence"/>
</dbReference>
<sequence>MPNWKSYESSVRLLSAIIAANPNLKLNYDEVGKYYGGGTTYKAVWGRMTQINKHAKLLATAVENGQDPIEIELNDKAQNGKPKAQDISTRFGGDCTKSAIENRFRRIKSDAKLINNAVAKGIDPITLNIGDASGEVAIGSNTGGARRDIAKHFGSDTTAGGLSKHMSRHVNPNIKLLRDYVKAGGDAKDMNIGGESTVKKEIAACFGSDATPGGIRFQLQTSLKPNVKLIKDARAAGQDCKTLGIGESDKPESRKAMSKYFGSDSTKGGIEFQFRTIKADAKRQRECYDAGGDPKTLNIGSGKEISRYLNDGTTTSALDHRFRPIKKDAIAMRAGAAIANQYGEGVSGKAVSTYFERARKDPHWNLSNTVTENGGTPAKSRTPRGPAKKRVVKNEDDDDDEEEEATPSKKPKAPLHKVKNGRVAKQNGRARVPAPYVDEEDDDDNMIKPETASVDTNTYDAELNANEHFYPAGEDFDDGHYEG</sequence>
<evidence type="ECO:0000256" key="1">
    <source>
        <dbReference type="SAM" id="MobiDB-lite"/>
    </source>
</evidence>
<name>A0A370TLL9_9HELO</name>
<feature type="compositionally biased region" description="Acidic residues" evidence="1">
    <location>
        <begin position="395"/>
        <end position="405"/>
    </location>
</feature>
<gene>
    <name evidence="2" type="ORF">BP5553_05761</name>
</gene>